<keyword evidence="5 6" id="KW-0472">Membrane</keyword>
<keyword evidence="8" id="KW-1185">Reference proteome</keyword>
<evidence type="ECO:0000256" key="6">
    <source>
        <dbReference type="SAM" id="Phobius"/>
    </source>
</evidence>
<feature type="transmembrane region" description="Helical" evidence="6">
    <location>
        <begin position="29"/>
        <end position="52"/>
    </location>
</feature>
<dbReference type="EMBL" id="JPKZ01002898">
    <property type="protein sequence ID" value="KHN74518.1"/>
    <property type="molecule type" value="Genomic_DNA"/>
</dbReference>
<dbReference type="STRING" id="6265.A0A0B2UYF2"/>
<evidence type="ECO:0000256" key="3">
    <source>
        <dbReference type="ARBA" id="ARBA00022692"/>
    </source>
</evidence>
<dbReference type="GO" id="GO:0005794">
    <property type="term" value="C:Golgi apparatus"/>
    <property type="evidence" value="ECO:0007669"/>
    <property type="project" value="TreeGrafter"/>
</dbReference>
<sequence>MKPLSIKSSEAKWRQQTLPAYRPLLTARCAIPITFVLGVAFVCVGVLLYLAAGAGKEVVIDYTNCMMINGTFDNVNPFEVKQCLYNITLQESFDGPVKFQYGLQHFFQNSRMYIKSRNDMQLYGNVNETADCEPFARKNVSGHMLAIVPCGSIANSMFNDTFALYYLPSDGSREVMVPFSTENVIWKGERKRKFRNPPFDSANNQTLCDAFIGTVKPPNWAKPICELGKNDPLAEQDPDVGLGLENIDLIVWMKPAALPKFRKNYRTLNRTSIFSSGLPKGNYLLKIQYNYPVHDFNGGKRFIITLDEVIGPQNPFLSIAYMTFGLFLILVTILFFLLHLRQRGTVKPPNWAKPICELGKNDPLAEQDPDVGLGLENIDLIVWMKPAALPKFRKNYQRHSATSRSTGGEIIPPPALRPYPVFHPEFAWPSSSSDSSDTPLSLLYRLYRVAPFQHE</sequence>
<evidence type="ECO:0000313" key="8">
    <source>
        <dbReference type="Proteomes" id="UP000031036"/>
    </source>
</evidence>
<dbReference type="InterPro" id="IPR005045">
    <property type="entry name" value="CDC50/LEM3_fam"/>
</dbReference>
<dbReference type="PANTHER" id="PTHR10926">
    <property type="entry name" value="CELL CYCLE CONTROL PROTEIN 50"/>
    <property type="match status" value="1"/>
</dbReference>
<dbReference type="AlphaFoldDB" id="A0A0B2UYF2"/>
<reference evidence="7 8" key="1">
    <citation type="submission" date="2014-11" db="EMBL/GenBank/DDBJ databases">
        <title>Genetic blueprint of the zoonotic pathogen Toxocara canis.</title>
        <authorList>
            <person name="Zhu X.-Q."/>
            <person name="Korhonen P.K."/>
            <person name="Cai H."/>
            <person name="Young N.D."/>
            <person name="Nejsum P."/>
            <person name="von Samson-Himmelstjerna G."/>
            <person name="Boag P.R."/>
            <person name="Tan P."/>
            <person name="Li Q."/>
            <person name="Min J."/>
            <person name="Yang Y."/>
            <person name="Wang X."/>
            <person name="Fang X."/>
            <person name="Hall R.S."/>
            <person name="Hofmann A."/>
            <person name="Sternberg P.W."/>
            <person name="Jex A.R."/>
            <person name="Gasser R.B."/>
        </authorList>
    </citation>
    <scope>NUCLEOTIDE SEQUENCE [LARGE SCALE GENOMIC DNA]</scope>
    <source>
        <strain evidence="7">PN_DK_2014</strain>
    </source>
</reference>
<evidence type="ECO:0000313" key="7">
    <source>
        <dbReference type="EMBL" id="KHN74518.1"/>
    </source>
</evidence>
<feature type="transmembrane region" description="Helical" evidence="6">
    <location>
        <begin position="316"/>
        <end position="338"/>
    </location>
</feature>
<keyword evidence="4 6" id="KW-1133">Transmembrane helix</keyword>
<dbReference type="Pfam" id="PF03381">
    <property type="entry name" value="CDC50"/>
    <property type="match status" value="1"/>
</dbReference>
<dbReference type="GO" id="GO:0005783">
    <property type="term" value="C:endoplasmic reticulum"/>
    <property type="evidence" value="ECO:0007669"/>
    <property type="project" value="TreeGrafter"/>
</dbReference>
<evidence type="ECO:0000256" key="2">
    <source>
        <dbReference type="ARBA" id="ARBA00009457"/>
    </source>
</evidence>
<dbReference type="GO" id="GO:0005886">
    <property type="term" value="C:plasma membrane"/>
    <property type="evidence" value="ECO:0007669"/>
    <property type="project" value="TreeGrafter"/>
</dbReference>
<accession>A0A0B2UYF2</accession>
<evidence type="ECO:0000256" key="4">
    <source>
        <dbReference type="ARBA" id="ARBA00022989"/>
    </source>
</evidence>
<name>A0A0B2UYF2_TOXCA</name>
<dbReference type="OrthoDB" id="340608at2759"/>
<keyword evidence="3 6" id="KW-0812">Transmembrane</keyword>
<organism evidence="7 8">
    <name type="scientific">Toxocara canis</name>
    <name type="common">Canine roundworm</name>
    <dbReference type="NCBI Taxonomy" id="6265"/>
    <lineage>
        <taxon>Eukaryota</taxon>
        <taxon>Metazoa</taxon>
        <taxon>Ecdysozoa</taxon>
        <taxon>Nematoda</taxon>
        <taxon>Chromadorea</taxon>
        <taxon>Rhabditida</taxon>
        <taxon>Spirurina</taxon>
        <taxon>Ascaridomorpha</taxon>
        <taxon>Ascaridoidea</taxon>
        <taxon>Toxocaridae</taxon>
        <taxon>Toxocara</taxon>
    </lineage>
</organism>
<proteinExistence type="inferred from homology"/>
<gene>
    <name evidence="7" type="primary">TMEM30B</name>
    <name evidence="7" type="ORF">Tcan_16090</name>
</gene>
<comment type="similarity">
    <text evidence="2">Belongs to the CDC50/LEM3 family.</text>
</comment>
<protein>
    <submittedName>
        <fullName evidence="7">Cell cycle control protein 50B</fullName>
    </submittedName>
</protein>
<dbReference type="OMA" id="KICNRTI"/>
<evidence type="ECO:0000256" key="1">
    <source>
        <dbReference type="ARBA" id="ARBA00004370"/>
    </source>
</evidence>
<dbReference type="PANTHER" id="PTHR10926:SF23">
    <property type="entry name" value="CELL CYCLE CONTROL PROTEIN 50A"/>
    <property type="match status" value="1"/>
</dbReference>
<comment type="caution">
    <text evidence="7">The sequence shown here is derived from an EMBL/GenBank/DDBJ whole genome shotgun (WGS) entry which is preliminary data.</text>
</comment>
<dbReference type="Proteomes" id="UP000031036">
    <property type="component" value="Unassembled WGS sequence"/>
</dbReference>
<evidence type="ECO:0000256" key="5">
    <source>
        <dbReference type="ARBA" id="ARBA00023136"/>
    </source>
</evidence>
<comment type="subcellular location">
    <subcellularLocation>
        <location evidence="1">Membrane</location>
    </subcellularLocation>
</comment>